<dbReference type="Proteomes" id="UP001516023">
    <property type="component" value="Unassembled WGS sequence"/>
</dbReference>
<dbReference type="SMART" id="SM00504">
    <property type="entry name" value="Ubox"/>
    <property type="match status" value="1"/>
</dbReference>
<evidence type="ECO:0000256" key="2">
    <source>
        <dbReference type="ARBA" id="ARBA00022771"/>
    </source>
</evidence>
<dbReference type="Pfam" id="PF04564">
    <property type="entry name" value="U-box"/>
    <property type="match status" value="1"/>
</dbReference>
<organism evidence="9 10">
    <name type="scientific">Cyclotella cryptica</name>
    <dbReference type="NCBI Taxonomy" id="29204"/>
    <lineage>
        <taxon>Eukaryota</taxon>
        <taxon>Sar</taxon>
        <taxon>Stramenopiles</taxon>
        <taxon>Ochrophyta</taxon>
        <taxon>Bacillariophyta</taxon>
        <taxon>Coscinodiscophyceae</taxon>
        <taxon>Thalassiosirophycidae</taxon>
        <taxon>Stephanodiscales</taxon>
        <taxon>Stephanodiscaceae</taxon>
        <taxon>Cyclotella</taxon>
    </lineage>
</organism>
<evidence type="ECO:0000259" key="7">
    <source>
        <dbReference type="PROSITE" id="PS50199"/>
    </source>
</evidence>
<evidence type="ECO:0000313" key="9">
    <source>
        <dbReference type="EMBL" id="KAL3788188.1"/>
    </source>
</evidence>
<feature type="region of interest" description="Disordered" evidence="5">
    <location>
        <begin position="61"/>
        <end position="95"/>
    </location>
</feature>
<dbReference type="EMBL" id="JABMIG020000160">
    <property type="protein sequence ID" value="KAL3788188.1"/>
    <property type="molecule type" value="Genomic_DNA"/>
</dbReference>
<dbReference type="PANTHER" id="PTHR46573">
    <property type="entry name" value="WD REPEAT, SAM AND U-BOX DOMAIN-CONTAINING PROTEIN 1"/>
    <property type="match status" value="1"/>
</dbReference>
<feature type="compositionally biased region" description="Low complexity" evidence="5">
    <location>
        <begin position="847"/>
        <end position="871"/>
    </location>
</feature>
<evidence type="ECO:0000256" key="3">
    <source>
        <dbReference type="ARBA" id="ARBA00022833"/>
    </source>
</evidence>
<gene>
    <name evidence="9" type="ORF">HJC23_004655</name>
</gene>
<keyword evidence="3" id="KW-0862">Zinc</keyword>
<evidence type="ECO:0000313" key="10">
    <source>
        <dbReference type="Proteomes" id="UP001516023"/>
    </source>
</evidence>
<feature type="compositionally biased region" description="Polar residues" evidence="5">
    <location>
        <begin position="1015"/>
        <end position="1034"/>
    </location>
</feature>
<proteinExistence type="predicted"/>
<accession>A0ABD3PJI2</accession>
<dbReference type="PROSITE" id="PS01358">
    <property type="entry name" value="ZF_RANBP2_1"/>
    <property type="match status" value="1"/>
</dbReference>
<reference evidence="9 10" key="1">
    <citation type="journal article" date="2020" name="G3 (Bethesda)">
        <title>Improved Reference Genome for Cyclotella cryptica CCMP332, a Model for Cell Wall Morphogenesis, Salinity Adaptation, and Lipid Production in Diatoms (Bacillariophyta).</title>
        <authorList>
            <person name="Roberts W.R."/>
            <person name="Downey K.M."/>
            <person name="Ruck E.C."/>
            <person name="Traller J.C."/>
            <person name="Alverson A.J."/>
        </authorList>
    </citation>
    <scope>NUCLEOTIDE SEQUENCE [LARGE SCALE GENOMIC DNA]</scope>
    <source>
        <strain evidence="9 10">CCMP332</strain>
    </source>
</reference>
<dbReference type="Gene3D" id="1.10.287.110">
    <property type="entry name" value="DnaJ domain"/>
    <property type="match status" value="1"/>
</dbReference>
<feature type="region of interest" description="Disordered" evidence="5">
    <location>
        <begin position="847"/>
        <end position="899"/>
    </location>
</feature>
<dbReference type="InterPro" id="IPR013083">
    <property type="entry name" value="Znf_RING/FYVE/PHD"/>
</dbReference>
<keyword evidence="10" id="KW-1185">Reference proteome</keyword>
<sequence length="1301" mass="146016">MADPNVTADLLASTPLLCPFQIVRPYSNSQSALLRIIADEVVAYDAVLLLQAREAKLHSELQKARSNSDNVEEAKSMKSSKKKRPANNLNNDKIKTLERQLASTSNSLLSARKDLAHLSNFARSALQCEYSKLVVTLDAESARYAELERSVDYLFHDEDRFLYFHEMVGVLNKIGTENLMLGCIVDLPLFQKFQCENVNSPIVRGLMEELHQICITEELRVRCKEDKSKFKLLKYAQDSLERISGTVEDLIKRHYRKKSIRLHPDRKGEEFRPAFREFTEAKDVLVQDKLRERYLREMMNVYRYYGRGSVLDQSHRAWMGRHVAKAKEAQAPPHQEVRRLEGGLLHQCLKGPLVEMQYGGRDGDVGVTISVPNPLYEFYSRVRSITVVFSSTHDVSHKLKMGRADIVKTLQMNKQEGCPMELTKQLFIGDKVLGAGVWEVKWWANLDKVVTDPDNPCNATKESIQTNISYSQSIIVDDKIHMKNLEQLECIEWQCKAIKGSLQSALQKFNNQNGANRYGQCHETVVRAAKMHRTLKQAMDRVNKDSSEVYDALGSLLESSRGTLSQLEQAKKRQEKKDDARKFKVFMAGVLESEDPVEWMRRVDGVELEKEGGDVNRLYQLFIEGKGKCVLLVDSETLKQAALRTDLFSSKQCKELERRSKAVAIQEAKEEEDARAANEQRLAEEEARDKVLREAEIRKKWDMVGNTVVIHGLASDAGRDLNNSTAKVLYFVAERDRFEVECIGSGKKALLKRENLSVKFFGLPDDACPRTCATIDSPSSPSRTSVWNCDQCTRENIEESIECTSCSRPRRRKVEPTLSDGNAMSSIAYRQEVPAIPAAATSANPVTPTSVMNNTTTPSTTGTTSVTTVSPKKLISGNGRPKKAADEKNGARLQMPTGQIPGGVVPLCLSRTQEEVSESTLSTRKDAVFENVFETNPTPELVLPKPLVQSETLPQFVPFMSPISPDIKDAPCDSTSKQESHARPTQAPISADIPSILPSEIGIKRNVQREPMTDGSVSSLNDRSQTSTTTALQQHLSLPEQDRLLLFLRSHQSCIKGNVDEFFMWLVKSEDIDSMTALKEAVSDEEYLAETMKTGNGSSGVKGFKRKAFQRAVIDYQAVQEKNVTDVTASTTTVDPSDFDTNSVLRGMESNAFLPSFLYGDFENYGTPSSTNQSRNELTFDDAPSELVCPITHELMTEDPVLASDGITYERSAIENWFHQQVALLKMAQEQLKSNPHLIREREIVKCGIRSPLYGTRMPDLFLTPNTSVRNMARAHEERVTGSLMASSYQTNLSIFPFAAN</sequence>
<feature type="domain" description="RanBP2-type" evidence="7">
    <location>
        <begin position="783"/>
        <end position="812"/>
    </location>
</feature>
<feature type="domain" description="J" evidence="6">
    <location>
        <begin position="228"/>
        <end position="298"/>
    </location>
</feature>
<dbReference type="InterPro" id="IPR003613">
    <property type="entry name" value="Ubox_domain"/>
</dbReference>
<evidence type="ECO:0000256" key="5">
    <source>
        <dbReference type="SAM" id="MobiDB-lite"/>
    </source>
</evidence>
<feature type="region of interest" description="Disordered" evidence="5">
    <location>
        <begin position="964"/>
        <end position="1034"/>
    </location>
</feature>
<name>A0ABD3PJI2_9STRA</name>
<evidence type="ECO:0000259" key="6">
    <source>
        <dbReference type="PROSITE" id="PS50076"/>
    </source>
</evidence>
<dbReference type="CDD" id="cd16655">
    <property type="entry name" value="RING-Ubox_WDSUB1-like"/>
    <property type="match status" value="1"/>
</dbReference>
<dbReference type="PROSITE" id="PS50076">
    <property type="entry name" value="DNAJ_2"/>
    <property type="match status" value="1"/>
</dbReference>
<feature type="compositionally biased region" description="Basic and acidic residues" evidence="5">
    <location>
        <begin position="966"/>
        <end position="982"/>
    </location>
</feature>
<dbReference type="PROSITE" id="PS50199">
    <property type="entry name" value="ZF_RANBP2_2"/>
    <property type="match status" value="1"/>
</dbReference>
<evidence type="ECO:0000259" key="8">
    <source>
        <dbReference type="PROSITE" id="PS51698"/>
    </source>
</evidence>
<dbReference type="CDD" id="cd06257">
    <property type="entry name" value="DnaJ"/>
    <property type="match status" value="1"/>
</dbReference>
<dbReference type="InterPro" id="IPR001623">
    <property type="entry name" value="DnaJ_domain"/>
</dbReference>
<dbReference type="Pfam" id="PF00226">
    <property type="entry name" value="DnaJ"/>
    <property type="match status" value="1"/>
</dbReference>
<keyword evidence="1" id="KW-0479">Metal-binding</keyword>
<evidence type="ECO:0000256" key="4">
    <source>
        <dbReference type="PROSITE-ProRule" id="PRU00322"/>
    </source>
</evidence>
<keyword evidence="2 4" id="KW-0863">Zinc-finger</keyword>
<dbReference type="PANTHER" id="PTHR46573:SF1">
    <property type="entry name" value="WD REPEAT, SAM AND U-BOX DOMAIN-CONTAINING PROTEIN 1"/>
    <property type="match status" value="1"/>
</dbReference>
<protein>
    <recommendedName>
        <fullName evidence="11">RING-type E3 ubiquitin transferase</fullName>
    </recommendedName>
</protein>
<dbReference type="SUPFAM" id="SSF57850">
    <property type="entry name" value="RING/U-box"/>
    <property type="match status" value="1"/>
</dbReference>
<evidence type="ECO:0000256" key="1">
    <source>
        <dbReference type="ARBA" id="ARBA00022723"/>
    </source>
</evidence>
<dbReference type="InterPro" id="IPR001876">
    <property type="entry name" value="Znf_RanBP2"/>
</dbReference>
<dbReference type="Gene3D" id="3.30.40.10">
    <property type="entry name" value="Zinc/RING finger domain, C3HC4 (zinc finger)"/>
    <property type="match status" value="1"/>
</dbReference>
<dbReference type="InterPro" id="IPR052085">
    <property type="entry name" value="WD-SAM-U-box"/>
</dbReference>
<feature type="domain" description="U-box" evidence="8">
    <location>
        <begin position="1182"/>
        <end position="1283"/>
    </location>
</feature>
<dbReference type="GO" id="GO:0008270">
    <property type="term" value="F:zinc ion binding"/>
    <property type="evidence" value="ECO:0007669"/>
    <property type="project" value="UniProtKB-KW"/>
</dbReference>
<dbReference type="PROSITE" id="PS51698">
    <property type="entry name" value="U_BOX"/>
    <property type="match status" value="1"/>
</dbReference>
<dbReference type="InterPro" id="IPR036869">
    <property type="entry name" value="J_dom_sf"/>
</dbReference>
<evidence type="ECO:0008006" key="11">
    <source>
        <dbReference type="Google" id="ProtNLM"/>
    </source>
</evidence>
<dbReference type="SUPFAM" id="SSF46565">
    <property type="entry name" value="Chaperone J-domain"/>
    <property type="match status" value="1"/>
</dbReference>
<comment type="caution">
    <text evidence="9">The sequence shown here is derived from an EMBL/GenBank/DDBJ whole genome shotgun (WGS) entry which is preliminary data.</text>
</comment>